<evidence type="ECO:0000313" key="4">
    <source>
        <dbReference type="Proteomes" id="UP000241587"/>
    </source>
</evidence>
<dbReference type="OMA" id="VHASFEP"/>
<name>A0A2T4GKT9_FUSCU</name>
<keyword evidence="4" id="KW-1185">Reference proteome</keyword>
<organism evidence="2 4">
    <name type="scientific">Fusarium culmorum</name>
    <dbReference type="NCBI Taxonomy" id="5516"/>
    <lineage>
        <taxon>Eukaryota</taxon>
        <taxon>Fungi</taxon>
        <taxon>Dikarya</taxon>
        <taxon>Ascomycota</taxon>
        <taxon>Pezizomycotina</taxon>
        <taxon>Sordariomycetes</taxon>
        <taxon>Hypocreomycetidae</taxon>
        <taxon>Hypocreales</taxon>
        <taxon>Nectriaceae</taxon>
        <taxon>Fusarium</taxon>
    </lineage>
</organism>
<dbReference type="OrthoDB" id="5081908at2759"/>
<evidence type="ECO:0000313" key="2">
    <source>
        <dbReference type="EMBL" id="PTD04137.1"/>
    </source>
</evidence>
<dbReference type="Proteomes" id="UP000241587">
    <property type="component" value="Unassembled WGS sequence"/>
</dbReference>
<reference evidence="3" key="2">
    <citation type="submission" date="2020-11" db="EMBL/GenBank/DDBJ databases">
        <title>The chromosome-scale genome resource for two endophytic Fusarium species: F. culmorum and F. pseudograminearum.</title>
        <authorList>
            <person name="Yuan Z."/>
        </authorList>
    </citation>
    <scope>NUCLEOTIDE SEQUENCE</scope>
    <source>
        <strain evidence="3">Class2-1B</strain>
    </source>
</reference>
<dbReference type="AlphaFoldDB" id="A0A2T4GKT9"/>
<evidence type="ECO:0000313" key="3">
    <source>
        <dbReference type="EMBL" id="QPC58166.1"/>
    </source>
</evidence>
<reference evidence="2 4" key="1">
    <citation type="submission" date="2018-02" db="EMBL/GenBank/DDBJ databases">
        <title>Fusarium culmorum secondary metabolites in fungal-bacterial-plant interactions.</title>
        <authorList>
            <person name="Schmidt R."/>
        </authorList>
    </citation>
    <scope>NUCLEOTIDE SEQUENCE [LARGE SCALE GENOMIC DNA]</scope>
    <source>
        <strain evidence="2 4">PV</strain>
    </source>
</reference>
<proteinExistence type="predicted"/>
<feature type="compositionally biased region" description="Low complexity" evidence="1">
    <location>
        <begin position="9"/>
        <end position="20"/>
    </location>
</feature>
<dbReference type="Proteomes" id="UP000663297">
    <property type="component" value="Chromosome 1"/>
</dbReference>
<accession>A0A2T4GKT9</accession>
<feature type="region of interest" description="Disordered" evidence="1">
    <location>
        <begin position="301"/>
        <end position="330"/>
    </location>
</feature>
<gene>
    <name evidence="2" type="ORF">FCULG_00002003</name>
    <name evidence="3" type="ORF">HYE67_000397</name>
</gene>
<dbReference type="EMBL" id="PVEM01000012">
    <property type="protein sequence ID" value="PTD04137.1"/>
    <property type="molecule type" value="Genomic_DNA"/>
</dbReference>
<sequence>MSAEKDTPEVAPEEATPAPTKKTNSRILIARDDAKGIKAKADEAIGCILPAAKNHPEVYEATVKMIKGANLRQNWSVTPIFRDFMVWCRASPLDSRPNLVNFLTVLAAHKTFEKTGTKFMDEVEARNLKQWANEQLKVPRLTMSATQLTQSQNSQQAPNVKVEQSDKGMGMLQQLIQNHQGTNTNAGMKRLASHHSDEPANKRVIPSIEREFPALQAQPERIILRDTGTQTDEFSSLGDVIASMKRATQAMDERSQVQDEHNKTLKDDMKTMQELFNRALANQQVRTINNPQQNQLQELIPLQPASRAPPSFYYDPSLGPGSSGPTFRFG</sequence>
<evidence type="ECO:0000256" key="1">
    <source>
        <dbReference type="SAM" id="MobiDB-lite"/>
    </source>
</evidence>
<dbReference type="EMBL" id="CP064747">
    <property type="protein sequence ID" value="QPC58166.1"/>
    <property type="molecule type" value="Genomic_DNA"/>
</dbReference>
<protein>
    <submittedName>
        <fullName evidence="2">Uncharacterized protein</fullName>
    </submittedName>
</protein>
<feature type="region of interest" description="Disordered" evidence="1">
    <location>
        <begin position="1"/>
        <end position="26"/>
    </location>
</feature>